<name>F7FN00_MONDO</name>
<dbReference type="SUPFAM" id="SSF52540">
    <property type="entry name" value="P-loop containing nucleoside triphosphate hydrolases"/>
    <property type="match status" value="1"/>
</dbReference>
<dbReference type="AlphaFoldDB" id="F7FN00"/>
<dbReference type="Gene3D" id="3.40.50.300">
    <property type="entry name" value="P-loop containing nucleotide triphosphate hydrolases"/>
    <property type="match status" value="1"/>
</dbReference>
<dbReference type="FunFam" id="3.40.50.300:FF:000870">
    <property type="entry name" value="MutS protein homolog 4"/>
    <property type="match status" value="1"/>
</dbReference>
<reference evidence="8 9" key="1">
    <citation type="journal article" date="2007" name="Nature">
        <title>Genome of the marsupial Monodelphis domestica reveals innovation in non-coding sequences.</title>
        <authorList>
            <person name="Mikkelsen T.S."/>
            <person name="Wakefield M.J."/>
            <person name="Aken B."/>
            <person name="Amemiya C.T."/>
            <person name="Chang J.L."/>
            <person name="Duke S."/>
            <person name="Garber M."/>
            <person name="Gentles A.J."/>
            <person name="Goodstadt L."/>
            <person name="Heger A."/>
            <person name="Jurka J."/>
            <person name="Kamal M."/>
            <person name="Mauceli E."/>
            <person name="Searle S.M."/>
            <person name="Sharpe T."/>
            <person name="Baker M.L."/>
            <person name="Batzer M.A."/>
            <person name="Benos P.V."/>
            <person name="Belov K."/>
            <person name="Clamp M."/>
            <person name="Cook A."/>
            <person name="Cuff J."/>
            <person name="Das R."/>
            <person name="Davidow L."/>
            <person name="Deakin J.E."/>
            <person name="Fazzari M.J."/>
            <person name="Glass J.L."/>
            <person name="Grabherr M."/>
            <person name="Greally J.M."/>
            <person name="Gu W."/>
            <person name="Hore T.A."/>
            <person name="Huttley G.A."/>
            <person name="Kleber M."/>
            <person name="Jirtle R.L."/>
            <person name="Koina E."/>
            <person name="Lee J.T."/>
            <person name="Mahony S."/>
            <person name="Marra M.A."/>
            <person name="Miller R.D."/>
            <person name="Nicholls R.D."/>
            <person name="Oda M."/>
            <person name="Papenfuss A.T."/>
            <person name="Parra Z.E."/>
            <person name="Pollock D.D."/>
            <person name="Ray D.A."/>
            <person name="Schein J.E."/>
            <person name="Speed T.P."/>
            <person name="Thompson K."/>
            <person name="VandeBerg J.L."/>
            <person name="Wade C.M."/>
            <person name="Walker J.A."/>
            <person name="Waters P.D."/>
            <person name="Webber C."/>
            <person name="Weidman J.R."/>
            <person name="Xie X."/>
            <person name="Zody M.C."/>
            <person name="Baldwin J."/>
            <person name="Abdouelleil A."/>
            <person name="Abdulkadir J."/>
            <person name="Abebe A."/>
            <person name="Abera B."/>
            <person name="Abreu J."/>
            <person name="Acer S.C."/>
            <person name="Aftuck L."/>
            <person name="Alexander A."/>
            <person name="An P."/>
            <person name="Anderson E."/>
            <person name="Anderson S."/>
            <person name="Arachi H."/>
            <person name="Azer M."/>
            <person name="Bachantsang P."/>
            <person name="Barry A."/>
            <person name="Bayul T."/>
            <person name="Berlin A."/>
            <person name="Bessette D."/>
            <person name="Bloom T."/>
            <person name="Bloom T."/>
            <person name="Boguslavskiy L."/>
            <person name="Bonnet C."/>
            <person name="Boukhgalter B."/>
            <person name="Bourzgui I."/>
            <person name="Brown A."/>
            <person name="Cahill P."/>
            <person name="Channer S."/>
            <person name="Cheshatsang Y."/>
            <person name="Chuda L."/>
            <person name="Citroen M."/>
            <person name="Collymore A."/>
            <person name="Cooke P."/>
            <person name="Costello M."/>
            <person name="D'Aco K."/>
            <person name="Daza R."/>
            <person name="De Haan G."/>
            <person name="DeGray S."/>
            <person name="DeMaso C."/>
            <person name="Dhargay N."/>
            <person name="Dooley K."/>
            <person name="Dooley E."/>
            <person name="Doricent M."/>
            <person name="Dorje P."/>
            <person name="Dorjee K."/>
            <person name="Dupes A."/>
            <person name="Elong R."/>
            <person name="Falk J."/>
            <person name="Farina A."/>
            <person name="Faro S."/>
            <person name="Ferguson D."/>
            <person name="Fisher S."/>
            <person name="Foley C.D."/>
            <person name="Franke A."/>
            <person name="Friedrich D."/>
            <person name="Gadbois L."/>
            <person name="Gearin G."/>
            <person name="Gearin C.R."/>
            <person name="Giannoukos G."/>
            <person name="Goode T."/>
            <person name="Graham J."/>
            <person name="Grandbois E."/>
            <person name="Grewal S."/>
            <person name="Gyaltsen K."/>
            <person name="Hafez N."/>
            <person name="Hagos B."/>
            <person name="Hall J."/>
            <person name="Henson C."/>
            <person name="Hollinger A."/>
            <person name="Honan T."/>
            <person name="Huard M.D."/>
            <person name="Hughes L."/>
            <person name="Hurhula B."/>
            <person name="Husby M.E."/>
            <person name="Kamat A."/>
            <person name="Kanga B."/>
            <person name="Kashin S."/>
            <person name="Khazanovich D."/>
            <person name="Kisner P."/>
            <person name="Lance K."/>
            <person name="Lara M."/>
            <person name="Lee W."/>
            <person name="Lennon N."/>
            <person name="Letendre F."/>
            <person name="LeVine R."/>
            <person name="Lipovsky A."/>
            <person name="Liu X."/>
            <person name="Liu J."/>
            <person name="Liu S."/>
            <person name="Lokyitsang T."/>
            <person name="Lokyitsang Y."/>
            <person name="Lubonja R."/>
            <person name="Lui A."/>
            <person name="MacDonald P."/>
            <person name="Magnisalis V."/>
            <person name="Maru K."/>
            <person name="Matthews C."/>
            <person name="McCusker W."/>
            <person name="McDonough S."/>
            <person name="Mehta T."/>
            <person name="Meldrim J."/>
            <person name="Meneus L."/>
            <person name="Mihai O."/>
            <person name="Mihalev A."/>
            <person name="Mihova T."/>
            <person name="Mittelman R."/>
            <person name="Mlenga V."/>
            <person name="Montmayeur A."/>
            <person name="Mulrain L."/>
            <person name="Navidi A."/>
            <person name="Naylor J."/>
            <person name="Negash T."/>
            <person name="Nguyen T."/>
            <person name="Nguyen N."/>
            <person name="Nicol R."/>
            <person name="Norbu C."/>
            <person name="Norbu N."/>
            <person name="Novod N."/>
            <person name="O'Neill B."/>
            <person name="Osman S."/>
            <person name="Markiewicz E."/>
            <person name="Oyono O.L."/>
            <person name="Patti C."/>
            <person name="Phunkhang P."/>
            <person name="Pierre F."/>
            <person name="Priest M."/>
            <person name="Raghuraman S."/>
            <person name="Rege F."/>
            <person name="Reyes R."/>
            <person name="Rise C."/>
            <person name="Rogov P."/>
            <person name="Ross K."/>
            <person name="Ryan E."/>
            <person name="Settipalli S."/>
            <person name="Shea T."/>
            <person name="Sherpa N."/>
            <person name="Shi L."/>
            <person name="Shih D."/>
            <person name="Sparrow T."/>
            <person name="Spaulding J."/>
            <person name="Stalker J."/>
            <person name="Stange-Thomann N."/>
            <person name="Stavropoulos S."/>
            <person name="Stone C."/>
            <person name="Strader C."/>
            <person name="Tesfaye S."/>
            <person name="Thomson T."/>
            <person name="Thoulutsang Y."/>
            <person name="Thoulutsang D."/>
            <person name="Topham K."/>
            <person name="Topping I."/>
            <person name="Tsamla T."/>
            <person name="Vassiliev H."/>
            <person name="Vo A."/>
            <person name="Wangchuk T."/>
            <person name="Wangdi T."/>
            <person name="Weiand M."/>
            <person name="Wilkinson J."/>
            <person name="Wilson A."/>
            <person name="Yadav S."/>
            <person name="Young G."/>
            <person name="Yu Q."/>
            <person name="Zembek L."/>
            <person name="Zhong D."/>
            <person name="Zimmer A."/>
            <person name="Zwirko Z."/>
            <person name="Jaffe D.B."/>
            <person name="Alvarez P."/>
            <person name="Brockman W."/>
            <person name="Butler J."/>
            <person name="Chin C."/>
            <person name="Gnerre S."/>
            <person name="MacCallum I."/>
            <person name="Graves J.A."/>
            <person name="Ponting C.P."/>
            <person name="Breen M."/>
            <person name="Samollow P.B."/>
            <person name="Lander E.S."/>
            <person name="Lindblad-Toh K."/>
        </authorList>
    </citation>
    <scope>NUCLEOTIDE SEQUENCE [LARGE SCALE GENOMIC DNA]</scope>
</reference>
<feature type="domain" description="DNA mismatch repair proteins mutS family" evidence="7">
    <location>
        <begin position="669"/>
        <end position="685"/>
    </location>
</feature>
<evidence type="ECO:0000313" key="9">
    <source>
        <dbReference type="Proteomes" id="UP000002280"/>
    </source>
</evidence>
<keyword evidence="9" id="KW-1185">Reference proteome</keyword>
<dbReference type="InterPro" id="IPR000432">
    <property type="entry name" value="DNA_mismatch_repair_MutS_C"/>
</dbReference>
<dbReference type="FunFam" id="1.10.1420.10:FF:000016">
    <property type="entry name" value="mutS protein homolog 4"/>
    <property type="match status" value="1"/>
</dbReference>
<dbReference type="Ensembl" id="ENSMODT00000024256.4">
    <property type="protein sequence ID" value="ENSMODP00000023832.4"/>
    <property type="gene ID" value="ENSMODG00000019094.4"/>
</dbReference>
<dbReference type="Pfam" id="PF05190">
    <property type="entry name" value="MutS_IV"/>
    <property type="match status" value="1"/>
</dbReference>
<evidence type="ECO:0000256" key="6">
    <source>
        <dbReference type="SAM" id="MobiDB-lite"/>
    </source>
</evidence>
<proteinExistence type="inferred from homology"/>
<dbReference type="PANTHER" id="PTHR11361:SF21">
    <property type="entry name" value="MUTS PROTEIN HOMOLOG 4"/>
    <property type="match status" value="1"/>
</dbReference>
<dbReference type="GO" id="GO:0140664">
    <property type="term" value="F:ATP-dependent DNA damage sensor activity"/>
    <property type="evidence" value="ECO:0007669"/>
    <property type="project" value="InterPro"/>
</dbReference>
<dbReference type="Pfam" id="PF05192">
    <property type="entry name" value="MutS_III"/>
    <property type="match status" value="1"/>
</dbReference>
<evidence type="ECO:0000256" key="2">
    <source>
        <dbReference type="ARBA" id="ARBA00022741"/>
    </source>
</evidence>
<keyword evidence="3" id="KW-0067">ATP-binding</keyword>
<sequence length="854" mass="95091">MRSSSEKPLAIFSPLHCFLSYFDGSNSYSGDKSSFAEHVSALNFTSVASSSSARESGFAPLGKTPSAFGKPPRSGCGSRTPQVAYSATPSSAVSGQAGASVLVAIVEGRGLARGEIGMASLDVRSPQILLSQFPDNTTYTKVSSRPLGVGRRFLGDCLCSVRRIAFEFWPRGPVFIWVQNLILPAVLPGYYCLAAVAALLKYLEFLQNAVYAPKSLKVLFQGSEKTLMIDSSSAQSLELLVNAQDCRSQHTLFGVLNHTKTPGGSRRLRSNLLEPLTDVGTINMRLDCVEELLRDEELFFGLQSVISRFLDTEQLLSALVQIPKQDTVKASESKITNLIYLKHTLELVEPLKVTKCRTPLFKAYRDSLGDSRFGTILERIGTVINDDARYLRGCLNMRTQKCYAVKSNINEFLDIARRTYTEIVDDIAGMIAQLAEKYSLPLKTSFSSARGFFIQMNTDCSLLPRAPLPSEFIKITKTKSTYSFTSADLIKMNERCQESLREIYHMTYMVVCQLLSEVYEHIHCLYKLSDVVSMVDMLLAFAHACTLSDYVRPEFTDTLAVKQGWHPILEKISAERPVANDTYIAEGSNFVLVTGPNMSGKSTYLKQIALCQIMAQIGSFVPAQYSSFRITEQIFTRISTDDDMESNASTFMKEMKEIAYILHNANDRSLILIDELGRGTSTEEGIGICFAVCEYLLGLKAFTLFATHFLELCQLDVFFPNVENLHFEVEHASRSPRGREAITYTYRLAKGHTEEKNYGIQAAEASSLPQSIISEAKAIRAQVTRQMLERQNQNSSPETTRRRAVYRLATRLLQTARNSQLDAESLRLYLKGLKISFEADFLKSNVGMAEPTEG</sequence>
<dbReference type="InterPro" id="IPR027417">
    <property type="entry name" value="P-loop_NTPase"/>
</dbReference>
<evidence type="ECO:0000256" key="3">
    <source>
        <dbReference type="ARBA" id="ARBA00022840"/>
    </source>
</evidence>
<dbReference type="eggNOG" id="KOG0220">
    <property type="taxonomic scope" value="Eukaryota"/>
</dbReference>
<gene>
    <name evidence="8" type="primary">MSH4</name>
</gene>
<feature type="region of interest" description="Disordered" evidence="6">
    <location>
        <begin position="61"/>
        <end position="82"/>
    </location>
</feature>
<evidence type="ECO:0000313" key="8">
    <source>
        <dbReference type="Ensembl" id="ENSMODP00000023832.4"/>
    </source>
</evidence>
<keyword evidence="4" id="KW-0238">DNA-binding</keyword>
<comment type="similarity">
    <text evidence="1">Belongs to the DNA mismatch repair MutS family.</text>
</comment>
<evidence type="ECO:0000256" key="4">
    <source>
        <dbReference type="ARBA" id="ARBA00023125"/>
    </source>
</evidence>
<accession>F7FN00</accession>
<dbReference type="SMART" id="SM00533">
    <property type="entry name" value="MUTSd"/>
    <property type="match status" value="1"/>
</dbReference>
<protein>
    <submittedName>
        <fullName evidence="8">MutS homolog 4</fullName>
    </submittedName>
</protein>
<dbReference type="FunFam" id="1.10.1420.10:FF:000013">
    <property type="entry name" value="mutS protein homolog 4"/>
    <property type="match status" value="1"/>
</dbReference>
<keyword evidence="2" id="KW-0547">Nucleotide-binding</keyword>
<dbReference type="GO" id="GO:0030983">
    <property type="term" value="F:mismatched DNA binding"/>
    <property type="evidence" value="ECO:0007669"/>
    <property type="project" value="InterPro"/>
</dbReference>
<dbReference type="InterPro" id="IPR007696">
    <property type="entry name" value="DNA_mismatch_repair_MutS_core"/>
</dbReference>
<dbReference type="GeneTree" id="ENSGT00550000074897"/>
<dbReference type="PANTHER" id="PTHR11361">
    <property type="entry name" value="DNA MISMATCH REPAIR PROTEIN MUTS FAMILY MEMBER"/>
    <property type="match status" value="1"/>
</dbReference>
<dbReference type="InterPro" id="IPR036187">
    <property type="entry name" value="DNA_mismatch_repair_MutS_sf"/>
</dbReference>
<dbReference type="GO" id="GO:0051321">
    <property type="term" value="P:meiotic cell cycle"/>
    <property type="evidence" value="ECO:0007669"/>
    <property type="project" value="UniProtKB-KW"/>
</dbReference>
<dbReference type="InterPro" id="IPR045076">
    <property type="entry name" value="MutS"/>
</dbReference>
<evidence type="ECO:0000256" key="1">
    <source>
        <dbReference type="ARBA" id="ARBA00006271"/>
    </source>
</evidence>
<dbReference type="Pfam" id="PF00488">
    <property type="entry name" value="MutS_V"/>
    <property type="match status" value="1"/>
</dbReference>
<dbReference type="SMART" id="SM00534">
    <property type="entry name" value="MUTSac"/>
    <property type="match status" value="1"/>
</dbReference>
<dbReference type="PROSITE" id="PS00486">
    <property type="entry name" value="DNA_MISMATCH_REPAIR_2"/>
    <property type="match status" value="1"/>
</dbReference>
<dbReference type="SUPFAM" id="SSF48334">
    <property type="entry name" value="DNA repair protein MutS, domain III"/>
    <property type="match status" value="1"/>
</dbReference>
<reference evidence="8" key="3">
    <citation type="submission" date="2025-09" db="UniProtKB">
        <authorList>
            <consortium name="Ensembl"/>
        </authorList>
    </citation>
    <scope>IDENTIFICATION</scope>
</reference>
<evidence type="ECO:0000256" key="5">
    <source>
        <dbReference type="ARBA" id="ARBA00023254"/>
    </source>
</evidence>
<dbReference type="InterPro" id="IPR007861">
    <property type="entry name" value="DNA_mismatch_repair_MutS_clamp"/>
</dbReference>
<dbReference type="GO" id="GO:0005524">
    <property type="term" value="F:ATP binding"/>
    <property type="evidence" value="ECO:0007669"/>
    <property type="project" value="UniProtKB-KW"/>
</dbReference>
<dbReference type="Gene3D" id="1.10.1420.10">
    <property type="match status" value="2"/>
</dbReference>
<dbReference type="Bgee" id="ENSMODG00000019094">
    <property type="expression patterns" value="Expressed in adult mammalian kidney and 18 other cell types or tissues"/>
</dbReference>
<dbReference type="GO" id="GO:0006298">
    <property type="term" value="P:mismatch repair"/>
    <property type="evidence" value="ECO:0007669"/>
    <property type="project" value="InterPro"/>
</dbReference>
<dbReference type="HOGENOM" id="CLU_002472_7_2_1"/>
<dbReference type="Proteomes" id="UP000002280">
    <property type="component" value="Chromosome 2"/>
</dbReference>
<reference evidence="8" key="2">
    <citation type="submission" date="2025-08" db="UniProtKB">
        <authorList>
            <consortium name="Ensembl"/>
        </authorList>
    </citation>
    <scope>IDENTIFICATION</scope>
</reference>
<evidence type="ECO:0000259" key="7">
    <source>
        <dbReference type="PROSITE" id="PS00486"/>
    </source>
</evidence>
<organism evidence="8 9">
    <name type="scientific">Monodelphis domestica</name>
    <name type="common">Gray short-tailed opossum</name>
    <dbReference type="NCBI Taxonomy" id="13616"/>
    <lineage>
        <taxon>Eukaryota</taxon>
        <taxon>Metazoa</taxon>
        <taxon>Chordata</taxon>
        <taxon>Craniata</taxon>
        <taxon>Vertebrata</taxon>
        <taxon>Euteleostomi</taxon>
        <taxon>Mammalia</taxon>
        <taxon>Metatheria</taxon>
        <taxon>Didelphimorphia</taxon>
        <taxon>Didelphidae</taxon>
        <taxon>Monodelphis</taxon>
    </lineage>
</organism>
<keyword evidence="5" id="KW-0469">Meiosis</keyword>